<feature type="chain" id="PRO_5047496744" evidence="1">
    <location>
        <begin position="24"/>
        <end position="87"/>
    </location>
</feature>
<feature type="signal peptide" evidence="1">
    <location>
        <begin position="1"/>
        <end position="23"/>
    </location>
</feature>
<dbReference type="Proteomes" id="UP001494588">
    <property type="component" value="Unassembled WGS sequence"/>
</dbReference>
<sequence>MGFFLRFTSCVLFGTSCVASAYAQVSSGSTDPSAPRTRAQVVAELNEWFAAGFNPEEWAHYPDNAEAAALIVARRHGATGSATAVQQ</sequence>
<name>A0ABU9Q8M3_9BURK</name>
<keyword evidence="3" id="KW-1185">Reference proteome</keyword>
<dbReference type="RefSeq" id="WP_233471606.1">
    <property type="nucleotide sequence ID" value="NZ_CAJHCS010000001.1"/>
</dbReference>
<keyword evidence="1" id="KW-0732">Signal</keyword>
<dbReference type="EMBL" id="JAZHGC010000006">
    <property type="protein sequence ID" value="MEM5285792.1"/>
    <property type="molecule type" value="Genomic_DNA"/>
</dbReference>
<proteinExistence type="predicted"/>
<gene>
    <name evidence="2" type="ORF">V4C55_08725</name>
</gene>
<dbReference type="InterPro" id="IPR025421">
    <property type="entry name" value="DUF4148"/>
</dbReference>
<comment type="caution">
    <text evidence="2">The sequence shown here is derived from an EMBL/GenBank/DDBJ whole genome shotgun (WGS) entry which is preliminary data.</text>
</comment>
<evidence type="ECO:0000313" key="2">
    <source>
        <dbReference type="EMBL" id="MEM5285792.1"/>
    </source>
</evidence>
<reference evidence="2 3" key="1">
    <citation type="submission" date="2024-01" db="EMBL/GenBank/DDBJ databases">
        <title>The diversity of rhizobia nodulating Mimosa spp. in eleven states of Brazil covering several biomes is determined by host plant, location, and edaphic factors.</title>
        <authorList>
            <person name="Rouws L."/>
            <person name="Barauna A."/>
            <person name="Beukes C."/>
            <person name="De Faria S.M."/>
            <person name="Gross E."/>
            <person name="Dos Reis Junior F.B."/>
            <person name="Simon M."/>
            <person name="Maluk M."/>
            <person name="Odee D.W."/>
            <person name="Kenicer G."/>
            <person name="Young J.P.W."/>
            <person name="Reis V.M."/>
            <person name="Zilli J."/>
            <person name="James E.K."/>
        </authorList>
    </citation>
    <scope>NUCLEOTIDE SEQUENCE [LARGE SCALE GENOMIC DNA]</scope>
    <source>
        <strain evidence="2 3">JPY77</strain>
    </source>
</reference>
<evidence type="ECO:0000313" key="3">
    <source>
        <dbReference type="Proteomes" id="UP001494588"/>
    </source>
</evidence>
<dbReference type="Pfam" id="PF13663">
    <property type="entry name" value="DUF4148"/>
    <property type="match status" value="1"/>
</dbReference>
<evidence type="ECO:0000256" key="1">
    <source>
        <dbReference type="SAM" id="SignalP"/>
    </source>
</evidence>
<organism evidence="2 3">
    <name type="scientific">Paraburkholderia sabiae</name>
    <dbReference type="NCBI Taxonomy" id="273251"/>
    <lineage>
        <taxon>Bacteria</taxon>
        <taxon>Pseudomonadati</taxon>
        <taxon>Pseudomonadota</taxon>
        <taxon>Betaproteobacteria</taxon>
        <taxon>Burkholderiales</taxon>
        <taxon>Burkholderiaceae</taxon>
        <taxon>Paraburkholderia</taxon>
    </lineage>
</organism>
<accession>A0ABU9Q8M3</accession>
<protein>
    <submittedName>
        <fullName evidence="2">DUF4148 domain-containing protein</fullName>
    </submittedName>
</protein>
<dbReference type="PROSITE" id="PS51257">
    <property type="entry name" value="PROKAR_LIPOPROTEIN"/>
    <property type="match status" value="1"/>
</dbReference>